<organism evidence="1 2">
    <name type="scientific">Kibdelosporangium phytohabitans</name>
    <dbReference type="NCBI Taxonomy" id="860235"/>
    <lineage>
        <taxon>Bacteria</taxon>
        <taxon>Bacillati</taxon>
        <taxon>Actinomycetota</taxon>
        <taxon>Actinomycetes</taxon>
        <taxon>Pseudonocardiales</taxon>
        <taxon>Pseudonocardiaceae</taxon>
        <taxon>Kibdelosporangium</taxon>
    </lineage>
</organism>
<dbReference type="AlphaFoldDB" id="A0A0N9HU34"/>
<dbReference type="KEGG" id="kphy:AOZ06_07885"/>
<accession>A0A0N9HU34</accession>
<gene>
    <name evidence="1" type="ORF">AOZ06_07885</name>
</gene>
<evidence type="ECO:0000313" key="1">
    <source>
        <dbReference type="EMBL" id="ALG06864.1"/>
    </source>
</evidence>
<proteinExistence type="predicted"/>
<evidence type="ECO:0000313" key="2">
    <source>
        <dbReference type="Proteomes" id="UP000063699"/>
    </source>
</evidence>
<dbReference type="RefSeq" id="WP_054288836.1">
    <property type="nucleotide sequence ID" value="NZ_CP012752.1"/>
</dbReference>
<dbReference type="EMBL" id="CP012752">
    <property type="protein sequence ID" value="ALG06864.1"/>
    <property type="molecule type" value="Genomic_DNA"/>
</dbReference>
<dbReference type="STRING" id="860235.AOZ06_07885"/>
<dbReference type="OrthoDB" id="3701219at2"/>
<name>A0A0N9HU34_9PSEU</name>
<sequence>MPLPGSITMVQVVEDYRRADGTVPVGAVTFIPAVRSTVAGSSIIVEPVTVALVDGQLAISLAWQGDPNLTPRDWTYTVVEAIGGETRTRTISLPSSGPVVLHTLADLDPVVPTEVRVRTVEGIRPDSTGNIDLPAAAGSAPATRVIAATGGLQGGGDLSADRTISPLYGSTADTVCEGDDPRLSNPRTPTAHDHAVSAVTGLQPALDGKEAVGTAAATLAAHVAAVDPHSQYLTTAEAAALFAALVHSHGQSDITGLVSALAAKQNQLVMRDAYVKLGSATNINLNTGSSSWGALPTFPTLSIPAAVGDKVGLAVNGIRQANSNLLMDFGVVVSGVIKRWLGGNYTDTSPPPSSPAYEGDPAMYHTNVPSISCERRFTVTANDRDGSGNVVFAVLCRVAGAGSALLLCSNENPYYWSATNYGVVA</sequence>
<dbReference type="Proteomes" id="UP000063699">
    <property type="component" value="Chromosome"/>
</dbReference>
<reference evidence="1 2" key="1">
    <citation type="submission" date="2015-07" db="EMBL/GenBank/DDBJ databases">
        <title>Genome sequencing of Kibdelosporangium phytohabitans.</title>
        <authorList>
            <person name="Qin S."/>
            <person name="Xing K."/>
        </authorList>
    </citation>
    <scope>NUCLEOTIDE SEQUENCE [LARGE SCALE GENOMIC DNA]</scope>
    <source>
        <strain evidence="1 2">KLBMP1111</strain>
    </source>
</reference>
<keyword evidence="2" id="KW-1185">Reference proteome</keyword>
<protein>
    <submittedName>
        <fullName evidence="1">Uncharacterized protein</fullName>
    </submittedName>
</protein>